<organism evidence="1 2">
    <name type="scientific">Cardiobacterium valvarum</name>
    <dbReference type="NCBI Taxonomy" id="194702"/>
    <lineage>
        <taxon>Bacteria</taxon>
        <taxon>Pseudomonadati</taxon>
        <taxon>Pseudomonadota</taxon>
        <taxon>Gammaproteobacteria</taxon>
        <taxon>Cardiobacteriales</taxon>
        <taxon>Cardiobacteriaceae</taxon>
        <taxon>Cardiobacterium</taxon>
    </lineage>
</organism>
<evidence type="ECO:0000313" key="2">
    <source>
        <dbReference type="Proteomes" id="UP000254572"/>
    </source>
</evidence>
<dbReference type="InterPro" id="IPR006311">
    <property type="entry name" value="TAT_signal"/>
</dbReference>
<dbReference type="RefSeq" id="WP_115612763.1">
    <property type="nucleotide sequence ID" value="NZ_JBHLZC010000001.1"/>
</dbReference>
<dbReference type="Gene3D" id="3.50.50.60">
    <property type="entry name" value="FAD/NAD(P)-binding domain"/>
    <property type="match status" value="1"/>
</dbReference>
<dbReference type="AlphaFoldDB" id="A0A381E324"/>
<sequence>MKPARRRFLAATAAIGAAAATSRHLYSRLNPPPALRVNRVGLPLGHLLRDGALAATTPQSTHDCDTLILGSGAAALSALWQLTRHGARNILLAEGIERDGNNAAYQNGDLRAPSGAHYLALPSAESHELRAMLADLGILEDASDPARPRYRETDLVHAPSERLYYQNRWQDELLPQEDDDSRRFHALIRRLQHARGRDGRKTFAIPIVRSSEDSDWRALDQLTFADWLARENYRSPTLLWYLDYCCRDDYGHGIHTVSAYAGLHYFAARGHDGNAVLTWPDGLAHLSRLLREKSGLHRLAALPSEPVLRFAQPTAWNASAIRIQEHAGHIEVHLRDNDSGAVHRLRARHVISAMPLHIAARLIAEPARYGLDGSGLYAPWLISNFALHQFPREPDEQPLAWDNVLYGSPALGYIAGSNQSIRVAKPLRVLFTAYRALAHDSPPAVRQWLLTAPDDELLAYAAADLHAVYGRHFWRLVDSVDITVRAHAMRIPLPGYLDDTQLRTLRAHRSRLHFAHSDLSGYSVFEEAAYWGITAAQQVLAAPRET</sequence>
<reference evidence="1 2" key="1">
    <citation type="submission" date="2018-06" db="EMBL/GenBank/DDBJ databases">
        <authorList>
            <consortium name="Pathogen Informatics"/>
            <person name="Doyle S."/>
        </authorList>
    </citation>
    <scope>NUCLEOTIDE SEQUENCE [LARGE SCALE GENOMIC DNA]</scope>
    <source>
        <strain evidence="1 2">NCTC13294</strain>
    </source>
</reference>
<evidence type="ECO:0008006" key="3">
    <source>
        <dbReference type="Google" id="ProtNLM"/>
    </source>
</evidence>
<proteinExistence type="predicted"/>
<dbReference type="PROSITE" id="PS51318">
    <property type="entry name" value="TAT"/>
    <property type="match status" value="1"/>
</dbReference>
<dbReference type="SUPFAM" id="SSF51905">
    <property type="entry name" value="FAD/NAD(P)-binding domain"/>
    <property type="match status" value="1"/>
</dbReference>
<protein>
    <recommendedName>
        <fullName evidence="3">Protoporphyrinogen oxidase</fullName>
    </recommendedName>
</protein>
<evidence type="ECO:0000313" key="1">
    <source>
        <dbReference type="EMBL" id="SUX20544.1"/>
    </source>
</evidence>
<dbReference type="Proteomes" id="UP000254572">
    <property type="component" value="Unassembled WGS sequence"/>
</dbReference>
<accession>A0A381E324</accession>
<gene>
    <name evidence="1" type="ORF">NCTC13294_00770</name>
</gene>
<name>A0A381E324_9GAMM</name>
<dbReference type="OrthoDB" id="127573at2"/>
<dbReference type="InterPro" id="IPR036188">
    <property type="entry name" value="FAD/NAD-bd_sf"/>
</dbReference>
<dbReference type="EMBL" id="UFUW01000001">
    <property type="protein sequence ID" value="SUX20544.1"/>
    <property type="molecule type" value="Genomic_DNA"/>
</dbReference>
<keyword evidence="2" id="KW-1185">Reference proteome</keyword>